<dbReference type="GO" id="GO:0005886">
    <property type="term" value="C:plasma membrane"/>
    <property type="evidence" value="ECO:0007669"/>
    <property type="project" value="UniProtKB-SubCell"/>
</dbReference>
<dbReference type="PANTHER" id="PTHR24248:SF125">
    <property type="entry name" value="DOPAMINE D2-LIKE RECEPTOR"/>
    <property type="match status" value="1"/>
</dbReference>
<gene>
    <name evidence="13" type="ORF">LSAA_2298</name>
</gene>
<evidence type="ECO:0000256" key="11">
    <source>
        <dbReference type="RuleBase" id="RU000688"/>
    </source>
</evidence>
<keyword evidence="6 11" id="KW-0297">G-protein coupled receptor</keyword>
<keyword evidence="14" id="KW-1185">Reference proteome</keyword>
<dbReference type="Gene3D" id="1.20.1070.10">
    <property type="entry name" value="Rhodopsin 7-helix transmembrane proteins"/>
    <property type="match status" value="1"/>
</dbReference>
<evidence type="ECO:0000256" key="10">
    <source>
        <dbReference type="ARBA" id="ARBA00023224"/>
    </source>
</evidence>
<evidence type="ECO:0000256" key="7">
    <source>
        <dbReference type="ARBA" id="ARBA00023136"/>
    </source>
</evidence>
<dbReference type="GO" id="GO:0004930">
    <property type="term" value="F:G protein-coupled receptor activity"/>
    <property type="evidence" value="ECO:0007669"/>
    <property type="project" value="UniProtKB-KW"/>
</dbReference>
<proteinExistence type="inferred from homology"/>
<evidence type="ECO:0000259" key="12">
    <source>
        <dbReference type="PROSITE" id="PS50262"/>
    </source>
</evidence>
<protein>
    <submittedName>
        <fullName evidence="13">DRD2</fullName>
    </submittedName>
</protein>
<dbReference type="InterPro" id="IPR000276">
    <property type="entry name" value="GPCR_Rhodpsn"/>
</dbReference>
<evidence type="ECO:0000313" key="14">
    <source>
        <dbReference type="Proteomes" id="UP000675881"/>
    </source>
</evidence>
<evidence type="ECO:0000256" key="9">
    <source>
        <dbReference type="ARBA" id="ARBA00023170"/>
    </source>
</evidence>
<evidence type="ECO:0000313" key="13">
    <source>
        <dbReference type="EMBL" id="CAF2794610.1"/>
    </source>
</evidence>
<name>A0A7R8CET8_LEPSM</name>
<reference evidence="13" key="1">
    <citation type="submission" date="2021-02" db="EMBL/GenBank/DDBJ databases">
        <authorList>
            <person name="Bekaert M."/>
        </authorList>
    </citation>
    <scope>NUCLEOTIDE SEQUENCE</scope>
    <source>
        <strain evidence="13">IoA-00</strain>
    </source>
</reference>
<dbReference type="GO" id="GO:0045202">
    <property type="term" value="C:synapse"/>
    <property type="evidence" value="ECO:0007669"/>
    <property type="project" value="GOC"/>
</dbReference>
<evidence type="ECO:0000256" key="5">
    <source>
        <dbReference type="ARBA" id="ARBA00022989"/>
    </source>
</evidence>
<sequence>MDSIYLPTIHSIISDSSSSFSPLPSLSDEEPEDEETIPNYWALLLLLLCVVVVVFGNVLVILSVAREKVLQNLTNYFIVSLAVADLLVAGFVMPFSVYVLVNWGMWGLPKIACDFYIALDVICSTSSIFNLVAISIDRYYAVTAPIKYSQHRDKHMRSYVIILLCWMASIMIGSPVMLGANNIPDTNIITEVINGTNDVSTTLQEKEFVCAFYNPEFIIYSSLGSFYIPCIVMIFLYVRIFKILNFLQFYTFSYPRTYLLLLLWTKVSCFHWK</sequence>
<dbReference type="PROSITE" id="PS50262">
    <property type="entry name" value="G_PROTEIN_RECEP_F1_2"/>
    <property type="match status" value="1"/>
</dbReference>
<dbReference type="GO" id="GO:0001591">
    <property type="term" value="F:dopamine neurotransmitter receptor activity, coupled via Gi/Go"/>
    <property type="evidence" value="ECO:0007669"/>
    <property type="project" value="TreeGrafter"/>
</dbReference>
<dbReference type="InterPro" id="IPR017452">
    <property type="entry name" value="GPCR_Rhodpsn_7TM"/>
</dbReference>
<evidence type="ECO:0000256" key="4">
    <source>
        <dbReference type="ARBA" id="ARBA00022692"/>
    </source>
</evidence>
<dbReference type="Proteomes" id="UP000675881">
    <property type="component" value="Chromosome 10"/>
</dbReference>
<keyword evidence="10 11" id="KW-0807">Transducer</keyword>
<evidence type="ECO:0000256" key="8">
    <source>
        <dbReference type="ARBA" id="ARBA00023157"/>
    </source>
</evidence>
<accession>A0A7R8CET8</accession>
<keyword evidence="9 11" id="KW-0675">Receptor</keyword>
<keyword evidence="7" id="KW-0472">Membrane</keyword>
<dbReference type="EMBL" id="HG994589">
    <property type="protein sequence ID" value="CAF2794610.1"/>
    <property type="molecule type" value="Genomic_DNA"/>
</dbReference>
<dbReference type="PROSITE" id="PS00237">
    <property type="entry name" value="G_PROTEIN_RECEP_F1_1"/>
    <property type="match status" value="1"/>
</dbReference>
<dbReference type="OrthoDB" id="10010417at2759"/>
<keyword evidence="4 11" id="KW-0812">Transmembrane</keyword>
<evidence type="ECO:0000256" key="2">
    <source>
        <dbReference type="ARBA" id="ARBA00010663"/>
    </source>
</evidence>
<keyword evidence="8" id="KW-1015">Disulfide bond</keyword>
<comment type="subcellular location">
    <subcellularLocation>
        <location evidence="1">Cell membrane</location>
        <topology evidence="1">Multi-pass membrane protein</topology>
    </subcellularLocation>
</comment>
<organism evidence="13 14">
    <name type="scientific">Lepeophtheirus salmonis</name>
    <name type="common">Salmon louse</name>
    <name type="synonym">Caligus salmonis</name>
    <dbReference type="NCBI Taxonomy" id="72036"/>
    <lineage>
        <taxon>Eukaryota</taxon>
        <taxon>Metazoa</taxon>
        <taxon>Ecdysozoa</taxon>
        <taxon>Arthropoda</taxon>
        <taxon>Crustacea</taxon>
        <taxon>Multicrustacea</taxon>
        <taxon>Hexanauplia</taxon>
        <taxon>Copepoda</taxon>
        <taxon>Siphonostomatoida</taxon>
        <taxon>Caligidae</taxon>
        <taxon>Lepeophtheirus</taxon>
    </lineage>
</organism>
<evidence type="ECO:0000256" key="3">
    <source>
        <dbReference type="ARBA" id="ARBA00022475"/>
    </source>
</evidence>
<evidence type="ECO:0000256" key="1">
    <source>
        <dbReference type="ARBA" id="ARBA00004651"/>
    </source>
</evidence>
<dbReference type="PRINTS" id="PR00237">
    <property type="entry name" value="GPCRRHODOPSN"/>
</dbReference>
<dbReference type="AlphaFoldDB" id="A0A7R8CET8"/>
<dbReference type="SUPFAM" id="SSF81321">
    <property type="entry name" value="Family A G protein-coupled receptor-like"/>
    <property type="match status" value="1"/>
</dbReference>
<keyword evidence="5" id="KW-1133">Transmembrane helix</keyword>
<dbReference type="Pfam" id="PF00001">
    <property type="entry name" value="7tm_1"/>
    <property type="match status" value="1"/>
</dbReference>
<feature type="domain" description="G-protein coupled receptors family 1 profile" evidence="12">
    <location>
        <begin position="56"/>
        <end position="273"/>
    </location>
</feature>
<dbReference type="FunFam" id="1.20.1070.10:FF:000523">
    <property type="entry name" value="5-hydroxytryptamine receptor 2B"/>
    <property type="match status" value="1"/>
</dbReference>
<comment type="similarity">
    <text evidence="2 11">Belongs to the G-protein coupled receptor 1 family.</text>
</comment>
<evidence type="ECO:0000256" key="6">
    <source>
        <dbReference type="ARBA" id="ARBA00023040"/>
    </source>
</evidence>
<dbReference type="PANTHER" id="PTHR24248">
    <property type="entry name" value="ADRENERGIC RECEPTOR-RELATED G-PROTEIN COUPLED RECEPTOR"/>
    <property type="match status" value="1"/>
</dbReference>
<keyword evidence="3" id="KW-1003">Cell membrane</keyword>